<reference evidence="10" key="1">
    <citation type="submission" date="2023-01" db="EMBL/GenBank/DDBJ databases">
        <title>Metagenome sequencing of chrysophaentin producing Chrysophaeum taylorii.</title>
        <authorList>
            <person name="Davison J."/>
            <person name="Bewley C."/>
        </authorList>
    </citation>
    <scope>NUCLEOTIDE SEQUENCE</scope>
    <source>
        <strain evidence="10">NIES-1699</strain>
    </source>
</reference>
<dbReference type="InterPro" id="IPR036849">
    <property type="entry name" value="Enolase-like_C_sf"/>
</dbReference>
<feature type="domain" description="Enolase N-terminal" evidence="9">
    <location>
        <begin position="4"/>
        <end position="133"/>
    </location>
</feature>
<evidence type="ECO:0000256" key="3">
    <source>
        <dbReference type="ARBA" id="ARBA00009604"/>
    </source>
</evidence>
<dbReference type="GO" id="GO:0000287">
    <property type="term" value="F:magnesium ion binding"/>
    <property type="evidence" value="ECO:0007669"/>
    <property type="project" value="InterPro"/>
</dbReference>
<proteinExistence type="inferred from homology"/>
<dbReference type="GO" id="GO:0000015">
    <property type="term" value="C:phosphopyruvate hydratase complex"/>
    <property type="evidence" value="ECO:0007669"/>
    <property type="project" value="InterPro"/>
</dbReference>
<dbReference type="EC" id="4.2.1.11" evidence="4"/>
<accession>A0AAD7XL13</accession>
<dbReference type="PANTHER" id="PTHR11902:SF1">
    <property type="entry name" value="ENOLASE"/>
    <property type="match status" value="1"/>
</dbReference>
<evidence type="ECO:0000256" key="4">
    <source>
        <dbReference type="ARBA" id="ARBA00012058"/>
    </source>
</evidence>
<dbReference type="FunFam" id="3.30.390.10:FF:000001">
    <property type="entry name" value="Enolase"/>
    <property type="match status" value="1"/>
</dbReference>
<name>A0AAD7XL13_9STRA</name>
<dbReference type="InterPro" id="IPR020810">
    <property type="entry name" value="Enolase_C"/>
</dbReference>
<organism evidence="10 11">
    <name type="scientific">Chrysophaeum taylorii</name>
    <dbReference type="NCBI Taxonomy" id="2483200"/>
    <lineage>
        <taxon>Eukaryota</taxon>
        <taxon>Sar</taxon>
        <taxon>Stramenopiles</taxon>
        <taxon>Ochrophyta</taxon>
        <taxon>Pelagophyceae</taxon>
        <taxon>Pelagomonadales</taxon>
        <taxon>Pelagomonadaceae</taxon>
        <taxon>Chrysophaeum</taxon>
    </lineage>
</organism>
<dbReference type="SMART" id="SM01193">
    <property type="entry name" value="Enolase_N"/>
    <property type="match status" value="1"/>
</dbReference>
<evidence type="ECO:0000313" key="11">
    <source>
        <dbReference type="Proteomes" id="UP001230188"/>
    </source>
</evidence>
<dbReference type="Pfam" id="PF03952">
    <property type="entry name" value="Enolase_N"/>
    <property type="match status" value="1"/>
</dbReference>
<evidence type="ECO:0000259" key="8">
    <source>
        <dbReference type="SMART" id="SM01192"/>
    </source>
</evidence>
<evidence type="ECO:0000313" key="10">
    <source>
        <dbReference type="EMBL" id="KAJ8602069.1"/>
    </source>
</evidence>
<dbReference type="Gene3D" id="3.20.20.120">
    <property type="entry name" value="Enolase-like C-terminal domain"/>
    <property type="match status" value="1"/>
</dbReference>
<dbReference type="PANTHER" id="PTHR11902">
    <property type="entry name" value="ENOLASE"/>
    <property type="match status" value="1"/>
</dbReference>
<dbReference type="SMART" id="SM01192">
    <property type="entry name" value="Enolase_C"/>
    <property type="match status" value="1"/>
</dbReference>
<dbReference type="SUPFAM" id="SSF51604">
    <property type="entry name" value="Enolase C-terminal domain-like"/>
    <property type="match status" value="1"/>
</dbReference>
<dbReference type="Pfam" id="PF00113">
    <property type="entry name" value="Enolase_C"/>
    <property type="match status" value="1"/>
</dbReference>
<keyword evidence="11" id="KW-1185">Reference proteome</keyword>
<dbReference type="GO" id="GO:0004634">
    <property type="term" value="F:phosphopyruvate hydratase activity"/>
    <property type="evidence" value="ECO:0007669"/>
    <property type="project" value="UniProtKB-EC"/>
</dbReference>
<gene>
    <name evidence="10" type="ORF">CTAYLR_001602</name>
</gene>
<dbReference type="EMBL" id="JAQMWT010000390">
    <property type="protein sequence ID" value="KAJ8602069.1"/>
    <property type="molecule type" value="Genomic_DNA"/>
</dbReference>
<evidence type="ECO:0000256" key="1">
    <source>
        <dbReference type="ARBA" id="ARBA00001946"/>
    </source>
</evidence>
<dbReference type="InterPro" id="IPR000941">
    <property type="entry name" value="Enolase"/>
</dbReference>
<feature type="domain" description="Enolase C-terminal TIM barrel" evidence="8">
    <location>
        <begin position="143"/>
        <end position="301"/>
    </location>
</feature>
<sequence>MATIQAVKGREIIDSRGNPTVEVDIVTTGGGMFRASVPSGASTGIYEAVELRDGGARFLGKGVTKAVSAVNTILGPQLVGMDPRDQAAIDEKLLLIDGSANKENVGANAVLGISLAAAKAGAAAKDQPLFRHFADLAGNSVTPMTMPVPCFNVINGGEHAGNKLAFQEFFVIPTGAVSFKEAMQIGCEVFHTLKKVIKQKFGGDATLIGDEGGFAPPCDADSGLQLLMEAIDKAGYLDKCTVGLDVASSEFKVKDKDLYDLDFKTVENKDQTKLLSGDQLADFYASLCDKYPIPRVSRFASM</sequence>
<evidence type="ECO:0000259" key="9">
    <source>
        <dbReference type="SMART" id="SM01193"/>
    </source>
</evidence>
<dbReference type="GO" id="GO:0006096">
    <property type="term" value="P:glycolytic process"/>
    <property type="evidence" value="ECO:0007669"/>
    <property type="project" value="UniProtKB-KW"/>
</dbReference>
<keyword evidence="5" id="KW-0460">Magnesium</keyword>
<comment type="caution">
    <text evidence="10">The sequence shown here is derived from an EMBL/GenBank/DDBJ whole genome shotgun (WGS) entry which is preliminary data.</text>
</comment>
<dbReference type="SUPFAM" id="SSF54826">
    <property type="entry name" value="Enolase N-terminal domain-like"/>
    <property type="match status" value="1"/>
</dbReference>
<dbReference type="InterPro" id="IPR029017">
    <property type="entry name" value="Enolase-like_N"/>
</dbReference>
<dbReference type="Gene3D" id="3.30.390.10">
    <property type="entry name" value="Enolase-like, N-terminal domain"/>
    <property type="match status" value="1"/>
</dbReference>
<evidence type="ECO:0000256" key="5">
    <source>
        <dbReference type="ARBA" id="ARBA00022842"/>
    </source>
</evidence>
<dbReference type="PRINTS" id="PR00148">
    <property type="entry name" value="ENOLASE"/>
</dbReference>
<evidence type="ECO:0000256" key="7">
    <source>
        <dbReference type="ARBA" id="ARBA00023239"/>
    </source>
</evidence>
<dbReference type="AlphaFoldDB" id="A0AAD7XL13"/>
<comment type="cofactor">
    <cofactor evidence="1">
        <name>Mg(2+)</name>
        <dbReference type="ChEBI" id="CHEBI:18420"/>
    </cofactor>
</comment>
<evidence type="ECO:0000256" key="6">
    <source>
        <dbReference type="ARBA" id="ARBA00023152"/>
    </source>
</evidence>
<protein>
    <recommendedName>
        <fullName evidence="4">phosphopyruvate hydratase</fullName>
        <ecNumber evidence="4">4.2.1.11</ecNumber>
    </recommendedName>
</protein>
<comment type="pathway">
    <text evidence="2">Carbohydrate degradation; glycolysis; pyruvate from D-glyceraldehyde 3-phosphate: step 4/5.</text>
</comment>
<evidence type="ECO:0000256" key="2">
    <source>
        <dbReference type="ARBA" id="ARBA00005031"/>
    </source>
</evidence>
<dbReference type="InterPro" id="IPR020811">
    <property type="entry name" value="Enolase_N"/>
</dbReference>
<comment type="similarity">
    <text evidence="3">Belongs to the enolase family.</text>
</comment>
<keyword evidence="7" id="KW-0456">Lyase</keyword>
<keyword evidence="6" id="KW-0324">Glycolysis</keyword>
<dbReference type="Proteomes" id="UP001230188">
    <property type="component" value="Unassembled WGS sequence"/>
</dbReference>